<name>A0A6A5YEQ4_9PLEO</name>
<dbReference type="EMBL" id="ML977382">
    <property type="protein sequence ID" value="KAF2105373.1"/>
    <property type="molecule type" value="Genomic_DNA"/>
</dbReference>
<gene>
    <name evidence="1" type="ORF">BDV96DRAFT_374775</name>
</gene>
<accession>A0A6A5YEQ4</accession>
<proteinExistence type="predicted"/>
<dbReference type="Proteomes" id="UP000799770">
    <property type="component" value="Unassembled WGS sequence"/>
</dbReference>
<organism evidence="1 2">
    <name type="scientific">Lophiotrema nucula</name>
    <dbReference type="NCBI Taxonomy" id="690887"/>
    <lineage>
        <taxon>Eukaryota</taxon>
        <taxon>Fungi</taxon>
        <taxon>Dikarya</taxon>
        <taxon>Ascomycota</taxon>
        <taxon>Pezizomycotina</taxon>
        <taxon>Dothideomycetes</taxon>
        <taxon>Pleosporomycetidae</taxon>
        <taxon>Pleosporales</taxon>
        <taxon>Lophiotremataceae</taxon>
        <taxon>Lophiotrema</taxon>
    </lineage>
</organism>
<evidence type="ECO:0000313" key="2">
    <source>
        <dbReference type="Proteomes" id="UP000799770"/>
    </source>
</evidence>
<evidence type="ECO:0000313" key="1">
    <source>
        <dbReference type="EMBL" id="KAF2105373.1"/>
    </source>
</evidence>
<reference evidence="1" key="1">
    <citation type="journal article" date="2020" name="Stud. Mycol.">
        <title>101 Dothideomycetes genomes: a test case for predicting lifestyles and emergence of pathogens.</title>
        <authorList>
            <person name="Haridas S."/>
            <person name="Albert R."/>
            <person name="Binder M."/>
            <person name="Bloem J."/>
            <person name="Labutti K."/>
            <person name="Salamov A."/>
            <person name="Andreopoulos B."/>
            <person name="Baker S."/>
            <person name="Barry K."/>
            <person name="Bills G."/>
            <person name="Bluhm B."/>
            <person name="Cannon C."/>
            <person name="Castanera R."/>
            <person name="Culley D."/>
            <person name="Daum C."/>
            <person name="Ezra D."/>
            <person name="Gonzalez J."/>
            <person name="Henrissat B."/>
            <person name="Kuo A."/>
            <person name="Liang C."/>
            <person name="Lipzen A."/>
            <person name="Lutzoni F."/>
            <person name="Magnuson J."/>
            <person name="Mondo S."/>
            <person name="Nolan M."/>
            <person name="Ohm R."/>
            <person name="Pangilinan J."/>
            <person name="Park H.-J."/>
            <person name="Ramirez L."/>
            <person name="Alfaro M."/>
            <person name="Sun H."/>
            <person name="Tritt A."/>
            <person name="Yoshinaga Y."/>
            <person name="Zwiers L.-H."/>
            <person name="Turgeon B."/>
            <person name="Goodwin S."/>
            <person name="Spatafora J."/>
            <person name="Crous P."/>
            <person name="Grigoriev I."/>
        </authorList>
    </citation>
    <scope>NUCLEOTIDE SEQUENCE</scope>
    <source>
        <strain evidence="1">CBS 627.86</strain>
    </source>
</reference>
<sequence length="170" mass="18674">MATLLNRVAVGVGLQVSCIKGRLVAAGSQKGTVWCRPQTIIATRFQFSCAQACLRYQLPPVRTALAFSCTPPGCGGSSCHVLWPPQRATRRRRIVRSRGTLASLKPYHTACLSYWPCSIRSSKCSAYCNTRIPALSSTRLAHLRAISSLSMRRRSAWSSILTNGLPQHTR</sequence>
<protein>
    <submittedName>
        <fullName evidence="1">Uncharacterized protein</fullName>
    </submittedName>
</protein>
<keyword evidence="2" id="KW-1185">Reference proteome</keyword>
<dbReference type="AlphaFoldDB" id="A0A6A5YEQ4"/>